<organism evidence="1 2">
    <name type="scientific">Pedobacter lusitanus</name>
    <dbReference type="NCBI Taxonomy" id="1503925"/>
    <lineage>
        <taxon>Bacteria</taxon>
        <taxon>Pseudomonadati</taxon>
        <taxon>Bacteroidota</taxon>
        <taxon>Sphingobacteriia</taxon>
        <taxon>Sphingobacteriales</taxon>
        <taxon>Sphingobacteriaceae</taxon>
        <taxon>Pedobacter</taxon>
    </lineage>
</organism>
<reference evidence="1 2" key="1">
    <citation type="submission" date="2015-01" db="EMBL/GenBank/DDBJ databases">
        <title>Draft genome sequence of Pedobacter sp. NL19 isolated from sludge of an effluent treatment pond in an abandoned uranium mine.</title>
        <authorList>
            <person name="Santos T."/>
            <person name="Caetano T."/>
            <person name="Covas C."/>
            <person name="Cruz A."/>
            <person name="Mendo S."/>
        </authorList>
    </citation>
    <scope>NUCLEOTIDE SEQUENCE [LARGE SCALE GENOMIC DNA]</scope>
    <source>
        <strain evidence="1 2">NL19</strain>
    </source>
</reference>
<dbReference type="EMBL" id="JXRA01000078">
    <property type="protein sequence ID" value="KIO75939.1"/>
    <property type="molecule type" value="Genomic_DNA"/>
</dbReference>
<gene>
    <name evidence="1" type="ORF">TH53_17920</name>
</gene>
<sequence length="532" mass="58999">MAKQTLNTIKDWFNTGFKPLQQQFRDTFDSFWHKDEVIPAANIENLDIRFGEKADNDNFARHISDLNTHELDQKAGLADRNTFLKENTFVKQVRIPGLLTDAGLELNPDRDNNEVVKGFSGELFFDTEDGTLSYSSVSRDSGGVSREIFSGAKFSIKPSGDLDVSGLLNASVISLSANDGFEQHIQPAAVVTTEDTELSLPQLSGILARKEDIPAISAGNNITITGTLLKPVINATVGGGNLTESSGNFITEVTYEELNALIHTESLVPGKEYCISDFQSTFVYAEHKIADNPIPSESLYYGSEVYSGPVEPLIVLAITPAKIHAVVRSANFPADEIVYTTQNLYRGILASTKGTILRRTDMMLNNTANFDYRRTKFRTNGGEPQDALYLSSNCTVEALGDYGTVTPVVIMEMENSVLYSFSGDIMRTLRDSNLQMLTGRIYSISANVYKCNIKGELIYIDRNYTDTRFSLNYVYARIGQVNSSLQNDRVLQYLANQQQPSVVVEASDRRLYLQKIDNTGLVITERLSYSAV</sequence>
<accession>A0A0D0FU28</accession>
<dbReference type="Proteomes" id="UP000032049">
    <property type="component" value="Unassembled WGS sequence"/>
</dbReference>
<name>A0A0D0FU28_9SPHI</name>
<dbReference type="AlphaFoldDB" id="A0A0D0FU28"/>
<proteinExistence type="predicted"/>
<evidence type="ECO:0000313" key="2">
    <source>
        <dbReference type="Proteomes" id="UP000032049"/>
    </source>
</evidence>
<comment type="caution">
    <text evidence="1">The sequence shown here is derived from an EMBL/GenBank/DDBJ whole genome shotgun (WGS) entry which is preliminary data.</text>
</comment>
<dbReference type="RefSeq" id="WP_041883938.1">
    <property type="nucleotide sequence ID" value="NZ_CP157278.1"/>
</dbReference>
<keyword evidence="2" id="KW-1185">Reference proteome</keyword>
<dbReference type="OrthoDB" id="9793307at2"/>
<evidence type="ECO:0000313" key="1">
    <source>
        <dbReference type="EMBL" id="KIO75939.1"/>
    </source>
</evidence>
<dbReference type="STRING" id="1503925.TH53_17920"/>
<protein>
    <submittedName>
        <fullName evidence="1">Uncharacterized protein</fullName>
    </submittedName>
</protein>